<dbReference type="InterPro" id="IPR037523">
    <property type="entry name" value="VOC_core"/>
</dbReference>
<dbReference type="EMBL" id="FOFA01000005">
    <property type="protein sequence ID" value="SEQ70128.1"/>
    <property type="molecule type" value="Genomic_DNA"/>
</dbReference>
<feature type="domain" description="VOC" evidence="1">
    <location>
        <begin position="6"/>
        <end position="118"/>
    </location>
</feature>
<organism evidence="2 3">
    <name type="scientific">Microlunatus flavus</name>
    <dbReference type="NCBI Taxonomy" id="1036181"/>
    <lineage>
        <taxon>Bacteria</taxon>
        <taxon>Bacillati</taxon>
        <taxon>Actinomycetota</taxon>
        <taxon>Actinomycetes</taxon>
        <taxon>Propionibacteriales</taxon>
        <taxon>Propionibacteriaceae</taxon>
        <taxon>Microlunatus</taxon>
    </lineage>
</organism>
<name>A0A1H9I6H6_9ACTN</name>
<dbReference type="InterPro" id="IPR041581">
    <property type="entry name" value="Glyoxalase_6"/>
</dbReference>
<accession>A0A1H9I6H6</accession>
<dbReference type="STRING" id="1036181.SAMN05421756_105104"/>
<dbReference type="OrthoDB" id="9793039at2"/>
<dbReference type="PANTHER" id="PTHR33993">
    <property type="entry name" value="GLYOXALASE-RELATED"/>
    <property type="match status" value="1"/>
</dbReference>
<dbReference type="AlphaFoldDB" id="A0A1H9I6H6"/>
<protein>
    <recommendedName>
        <fullName evidence="1">VOC domain-containing protein</fullName>
    </recommendedName>
</protein>
<dbReference type="InterPro" id="IPR052164">
    <property type="entry name" value="Anthracycline_SecMetBiosynth"/>
</dbReference>
<proteinExistence type="predicted"/>
<evidence type="ECO:0000313" key="2">
    <source>
        <dbReference type="EMBL" id="SEQ70128.1"/>
    </source>
</evidence>
<evidence type="ECO:0000259" key="1">
    <source>
        <dbReference type="PROSITE" id="PS51819"/>
    </source>
</evidence>
<dbReference type="Pfam" id="PF18029">
    <property type="entry name" value="Glyoxalase_6"/>
    <property type="match status" value="1"/>
</dbReference>
<evidence type="ECO:0000313" key="3">
    <source>
        <dbReference type="Proteomes" id="UP000198504"/>
    </source>
</evidence>
<dbReference type="PANTHER" id="PTHR33993:SF5">
    <property type="entry name" value="GLYOXALASE"/>
    <property type="match status" value="1"/>
</dbReference>
<sequence length="131" mass="14190">MERVSGIGGFFFRAREPERLAAWYAEHLGVDGPPAAYGDPSWRQEAGPTVFFGMDDPEHLGGPDRTWSMNFRVPDLEAMVAQLRAAGIEVEVDPETYPNGTFASLRDPEGNVLQLWEPGGVDAEGPVGTAG</sequence>
<reference evidence="3" key="1">
    <citation type="submission" date="2016-10" db="EMBL/GenBank/DDBJ databases">
        <authorList>
            <person name="Varghese N."/>
            <person name="Submissions S."/>
        </authorList>
    </citation>
    <scope>NUCLEOTIDE SEQUENCE [LARGE SCALE GENOMIC DNA]</scope>
    <source>
        <strain evidence="3">CGMCC 4.6856</strain>
    </source>
</reference>
<gene>
    <name evidence="2" type="ORF">SAMN05421756_105104</name>
</gene>
<dbReference type="InterPro" id="IPR029068">
    <property type="entry name" value="Glyas_Bleomycin-R_OHBP_Dase"/>
</dbReference>
<keyword evidence="3" id="KW-1185">Reference proteome</keyword>
<dbReference type="Gene3D" id="3.10.180.10">
    <property type="entry name" value="2,3-Dihydroxybiphenyl 1,2-Dioxygenase, domain 1"/>
    <property type="match status" value="1"/>
</dbReference>
<dbReference type="PROSITE" id="PS51819">
    <property type="entry name" value="VOC"/>
    <property type="match status" value="1"/>
</dbReference>
<dbReference type="Proteomes" id="UP000198504">
    <property type="component" value="Unassembled WGS sequence"/>
</dbReference>
<dbReference type="SUPFAM" id="SSF54593">
    <property type="entry name" value="Glyoxalase/Bleomycin resistance protein/Dihydroxybiphenyl dioxygenase"/>
    <property type="match status" value="1"/>
</dbReference>